<keyword evidence="1" id="KW-0812">Transmembrane</keyword>
<protein>
    <submittedName>
        <fullName evidence="2">Uncharacterized protein</fullName>
    </submittedName>
</protein>
<keyword evidence="1" id="KW-1133">Transmembrane helix</keyword>
<name>A0A1Y1X511_9FUNG</name>
<organism evidence="2 3">
    <name type="scientific">Anaeromyces robustus</name>
    <dbReference type="NCBI Taxonomy" id="1754192"/>
    <lineage>
        <taxon>Eukaryota</taxon>
        <taxon>Fungi</taxon>
        <taxon>Fungi incertae sedis</taxon>
        <taxon>Chytridiomycota</taxon>
        <taxon>Chytridiomycota incertae sedis</taxon>
        <taxon>Neocallimastigomycetes</taxon>
        <taxon>Neocallimastigales</taxon>
        <taxon>Neocallimastigaceae</taxon>
        <taxon>Anaeromyces</taxon>
    </lineage>
</organism>
<feature type="transmembrane region" description="Helical" evidence="1">
    <location>
        <begin position="272"/>
        <end position="294"/>
    </location>
</feature>
<dbReference type="AlphaFoldDB" id="A0A1Y1X511"/>
<keyword evidence="1" id="KW-0472">Membrane</keyword>
<gene>
    <name evidence="2" type="ORF">BCR32DRAFT_280524</name>
</gene>
<dbReference type="OrthoDB" id="10511614at2759"/>
<feature type="transmembrane region" description="Helical" evidence="1">
    <location>
        <begin position="142"/>
        <end position="160"/>
    </location>
</feature>
<feature type="transmembrane region" description="Helical" evidence="1">
    <location>
        <begin position="54"/>
        <end position="72"/>
    </location>
</feature>
<dbReference type="EMBL" id="MCFG01000145">
    <property type="protein sequence ID" value="ORX80446.1"/>
    <property type="molecule type" value="Genomic_DNA"/>
</dbReference>
<comment type="caution">
    <text evidence="2">The sequence shown here is derived from an EMBL/GenBank/DDBJ whole genome shotgun (WGS) entry which is preliminary data.</text>
</comment>
<keyword evidence="3" id="KW-1185">Reference proteome</keyword>
<evidence type="ECO:0000256" key="1">
    <source>
        <dbReference type="SAM" id="Phobius"/>
    </source>
</evidence>
<reference evidence="2 3" key="1">
    <citation type="submission" date="2016-08" db="EMBL/GenBank/DDBJ databases">
        <title>A Parts List for Fungal Cellulosomes Revealed by Comparative Genomics.</title>
        <authorList>
            <consortium name="DOE Joint Genome Institute"/>
            <person name="Haitjema C.H."/>
            <person name="Gilmore S.P."/>
            <person name="Henske J.K."/>
            <person name="Solomon K.V."/>
            <person name="De Groot R."/>
            <person name="Kuo A."/>
            <person name="Mondo S.J."/>
            <person name="Salamov A.A."/>
            <person name="Labutti K."/>
            <person name="Zhao Z."/>
            <person name="Chiniquy J."/>
            <person name="Barry K."/>
            <person name="Brewer H.M."/>
            <person name="Purvine S.O."/>
            <person name="Wright A.T."/>
            <person name="Boxma B."/>
            <person name="Van Alen T."/>
            <person name="Hackstein J.H."/>
            <person name="Baker S.E."/>
            <person name="Grigoriev I.V."/>
            <person name="O'Malley M.A."/>
        </authorList>
    </citation>
    <scope>NUCLEOTIDE SEQUENCE [LARGE SCALE GENOMIC DNA]</scope>
    <source>
        <strain evidence="2 3">S4</strain>
    </source>
</reference>
<sequence>MQRPEIIEIDAEYINKWRFIQYAFDMLIAPARNIWLYWFVLVYILHRRKVDDKLYYYLVVMHYIFNVLGDFVNSSYNFYDLTFKFSSAIPNNEIDITNLKNKLNLTYYLVTVPSVIFWYISKIIADSYYFGKLIKYCQNKTIIWLQTIIFFLLIGSRIIIPSHFISSYDKCTYTKKLGFLSSLSSNKKDCSKEIFWIKWWKYQLITEGIYIIFHFIIFIALYRNKVTIIHDLMNLRSDSIHKNSTSYNHTEYIDEIENPLFESFRYDSQFRIYIGSLFSIVSSIFYGFFFYSYFSENRKTMECMRNFFINLTICIIYVDQILESKFNSKGSTSYTLSKSTSSSHSNKHSFSNKNGIYQTAMDTTTMNSYNTLDFVDKLPKSSSSSSFATRSMKDSYYDISNNNILTKNNLSLASSSNINYDTNSSKSFLNLNSNNNYSLFSFKEEPMSINKIYNNDVKRTCPVSNIRYDTGDQYESSNLLFYTNRFKKYNEEESKYYIDDFNKYINNTSSGSYNPSNDIAKNRFY</sequence>
<proteinExistence type="predicted"/>
<dbReference type="Proteomes" id="UP000193944">
    <property type="component" value="Unassembled WGS sequence"/>
</dbReference>
<feature type="transmembrane region" description="Helical" evidence="1">
    <location>
        <begin position="20"/>
        <end position="45"/>
    </location>
</feature>
<evidence type="ECO:0000313" key="2">
    <source>
        <dbReference type="EMBL" id="ORX80446.1"/>
    </source>
</evidence>
<feature type="transmembrane region" description="Helical" evidence="1">
    <location>
        <begin position="202"/>
        <end position="222"/>
    </location>
</feature>
<evidence type="ECO:0000313" key="3">
    <source>
        <dbReference type="Proteomes" id="UP000193944"/>
    </source>
</evidence>
<feature type="transmembrane region" description="Helical" evidence="1">
    <location>
        <begin position="105"/>
        <end position="121"/>
    </location>
</feature>
<reference evidence="2 3" key="2">
    <citation type="submission" date="2016-08" db="EMBL/GenBank/DDBJ databases">
        <title>Pervasive Adenine N6-methylation of Active Genes in Fungi.</title>
        <authorList>
            <consortium name="DOE Joint Genome Institute"/>
            <person name="Mondo S.J."/>
            <person name="Dannebaum R.O."/>
            <person name="Kuo R.C."/>
            <person name="Labutti K."/>
            <person name="Haridas S."/>
            <person name="Kuo A."/>
            <person name="Salamov A."/>
            <person name="Ahrendt S.R."/>
            <person name="Lipzen A."/>
            <person name="Sullivan W."/>
            <person name="Andreopoulos W.B."/>
            <person name="Clum A."/>
            <person name="Lindquist E."/>
            <person name="Daum C."/>
            <person name="Ramamoorthy G.K."/>
            <person name="Gryganskyi A."/>
            <person name="Culley D."/>
            <person name="Magnuson J.K."/>
            <person name="James T.Y."/>
            <person name="O'Malley M.A."/>
            <person name="Stajich J.E."/>
            <person name="Spatafora J.W."/>
            <person name="Visel A."/>
            <person name="Grigoriev I.V."/>
        </authorList>
    </citation>
    <scope>NUCLEOTIDE SEQUENCE [LARGE SCALE GENOMIC DNA]</scope>
    <source>
        <strain evidence="2 3">S4</strain>
    </source>
</reference>
<accession>A0A1Y1X511</accession>